<dbReference type="Proteomes" id="UP001256827">
    <property type="component" value="Chromosome"/>
</dbReference>
<evidence type="ECO:0000259" key="4">
    <source>
        <dbReference type="PROSITE" id="PS51077"/>
    </source>
</evidence>
<dbReference type="InterPro" id="IPR014757">
    <property type="entry name" value="Tscrpt_reg_IclR_C"/>
</dbReference>
<proteinExistence type="predicted"/>
<evidence type="ECO:0000313" key="6">
    <source>
        <dbReference type="EMBL" id="WNC14030.1"/>
    </source>
</evidence>
<keyword evidence="2" id="KW-0238">DNA-binding</keyword>
<keyword evidence="7" id="KW-1185">Reference proteome</keyword>
<dbReference type="InterPro" id="IPR036388">
    <property type="entry name" value="WH-like_DNA-bd_sf"/>
</dbReference>
<evidence type="ECO:0000256" key="2">
    <source>
        <dbReference type="ARBA" id="ARBA00023125"/>
    </source>
</evidence>
<dbReference type="SUPFAM" id="SSF46785">
    <property type="entry name" value="Winged helix' DNA-binding domain"/>
    <property type="match status" value="1"/>
</dbReference>
<dbReference type="PANTHER" id="PTHR30136">
    <property type="entry name" value="HELIX-TURN-HELIX TRANSCRIPTIONAL REGULATOR, ICLR FAMILY"/>
    <property type="match status" value="1"/>
</dbReference>
<name>A0ABY9T1P9_BREBE</name>
<dbReference type="Pfam" id="PF09339">
    <property type="entry name" value="HTH_IclR"/>
    <property type="match status" value="1"/>
</dbReference>
<dbReference type="PROSITE" id="PS51078">
    <property type="entry name" value="ICLR_ED"/>
    <property type="match status" value="1"/>
</dbReference>
<accession>A0ABY9T1P9</accession>
<dbReference type="Gene3D" id="3.30.450.40">
    <property type="match status" value="1"/>
</dbReference>
<reference evidence="6 7" key="1">
    <citation type="submission" date="2023-09" db="EMBL/GenBank/DDBJ databases">
        <title>Complete Genome and Methylome dissection of Bacillus brevis NEB573 original source of BbsI restriction endonuclease.</title>
        <authorList>
            <person name="Fomenkov A."/>
            <person name="Roberts R.D."/>
        </authorList>
    </citation>
    <scope>NUCLEOTIDE SEQUENCE [LARGE SCALE GENOMIC DNA]</scope>
    <source>
        <strain evidence="6 7">NEB573</strain>
    </source>
</reference>
<dbReference type="Gene3D" id="1.10.10.10">
    <property type="entry name" value="Winged helix-like DNA-binding domain superfamily/Winged helix DNA-binding domain"/>
    <property type="match status" value="1"/>
</dbReference>
<gene>
    <name evidence="6" type="ORF">RGB73_25675</name>
</gene>
<dbReference type="InterPro" id="IPR036390">
    <property type="entry name" value="WH_DNA-bd_sf"/>
</dbReference>
<dbReference type="PROSITE" id="PS51077">
    <property type="entry name" value="HTH_ICLR"/>
    <property type="match status" value="1"/>
</dbReference>
<dbReference type="PANTHER" id="PTHR30136:SF7">
    <property type="entry name" value="HTH-TYPE TRANSCRIPTIONAL REGULATOR KDGR-RELATED"/>
    <property type="match status" value="1"/>
</dbReference>
<dbReference type="InterPro" id="IPR050707">
    <property type="entry name" value="HTH_MetabolicPath_Reg"/>
</dbReference>
<dbReference type="Pfam" id="PF01614">
    <property type="entry name" value="IclR_C"/>
    <property type="match status" value="1"/>
</dbReference>
<dbReference type="InterPro" id="IPR029016">
    <property type="entry name" value="GAF-like_dom_sf"/>
</dbReference>
<feature type="domain" description="HTH iclR-type" evidence="4">
    <location>
        <begin position="5"/>
        <end position="65"/>
    </location>
</feature>
<dbReference type="InterPro" id="IPR005471">
    <property type="entry name" value="Tscrpt_reg_IclR_N"/>
</dbReference>
<evidence type="ECO:0000256" key="1">
    <source>
        <dbReference type="ARBA" id="ARBA00023015"/>
    </source>
</evidence>
<organism evidence="6 7">
    <name type="scientific">Brevibacillus brevis</name>
    <name type="common">Bacillus brevis</name>
    <dbReference type="NCBI Taxonomy" id="1393"/>
    <lineage>
        <taxon>Bacteria</taxon>
        <taxon>Bacillati</taxon>
        <taxon>Bacillota</taxon>
        <taxon>Bacilli</taxon>
        <taxon>Bacillales</taxon>
        <taxon>Paenibacillaceae</taxon>
        <taxon>Brevibacillus</taxon>
    </lineage>
</organism>
<keyword evidence="3" id="KW-0804">Transcription</keyword>
<protein>
    <submittedName>
        <fullName evidence="6">IclR family transcriptional regulator</fullName>
    </submittedName>
</protein>
<dbReference type="RefSeq" id="WP_310765884.1">
    <property type="nucleotide sequence ID" value="NZ_CP134050.1"/>
</dbReference>
<feature type="domain" description="IclR-ED" evidence="5">
    <location>
        <begin position="68"/>
        <end position="250"/>
    </location>
</feature>
<sequence length="259" mass="29004">MKNEVGTLKKGLDVFMLILERPNLSIQEIIDTLKINRSTTYRLIHTLEQQQFIARNANNRYEVAESLRIKLLGERVAPSFEMDWIAVPQLLALSKKTDETVFCGVISGTEMVTTHVIDGHYAARTHAKIGDRHSLHHDAIGKCILAFQPAKRQEWVLDRIELTPKTSRTIVTREAFAAELERIRAAGYAEDDEEGEIGLRCIAAPIRKHGAVIAAIAISGPSLRVSKEKDVYHSRLVKECAESISRQLSLEGAVLRADE</sequence>
<evidence type="ECO:0000256" key="3">
    <source>
        <dbReference type="ARBA" id="ARBA00023163"/>
    </source>
</evidence>
<evidence type="ECO:0000259" key="5">
    <source>
        <dbReference type="PROSITE" id="PS51078"/>
    </source>
</evidence>
<dbReference type="SMART" id="SM00346">
    <property type="entry name" value="HTH_ICLR"/>
    <property type="match status" value="1"/>
</dbReference>
<dbReference type="SUPFAM" id="SSF55781">
    <property type="entry name" value="GAF domain-like"/>
    <property type="match status" value="1"/>
</dbReference>
<evidence type="ECO:0000313" key="7">
    <source>
        <dbReference type="Proteomes" id="UP001256827"/>
    </source>
</evidence>
<dbReference type="EMBL" id="CP134050">
    <property type="protein sequence ID" value="WNC14030.1"/>
    <property type="molecule type" value="Genomic_DNA"/>
</dbReference>
<keyword evidence="1" id="KW-0805">Transcription regulation</keyword>